<dbReference type="Pfam" id="PF00887">
    <property type="entry name" value="ACBP"/>
    <property type="match status" value="1"/>
</dbReference>
<organism evidence="5 6">
    <name type="scientific">Scleropages formosus</name>
    <name type="common">Asian bonytongue</name>
    <name type="synonym">Osteoglossum formosum</name>
    <dbReference type="NCBI Taxonomy" id="113540"/>
    <lineage>
        <taxon>Eukaryota</taxon>
        <taxon>Metazoa</taxon>
        <taxon>Chordata</taxon>
        <taxon>Craniata</taxon>
        <taxon>Vertebrata</taxon>
        <taxon>Euteleostomi</taxon>
        <taxon>Actinopterygii</taxon>
        <taxon>Neopterygii</taxon>
        <taxon>Teleostei</taxon>
        <taxon>Osteoglossocephala</taxon>
        <taxon>Osteoglossomorpha</taxon>
        <taxon>Osteoglossiformes</taxon>
        <taxon>Osteoglossidae</taxon>
        <taxon>Scleropages</taxon>
    </lineage>
</organism>
<keyword evidence="2" id="KW-0446">Lipid-binding</keyword>
<dbReference type="Proteomes" id="UP000694397">
    <property type="component" value="Chromosome 20"/>
</dbReference>
<protein>
    <submittedName>
        <fullName evidence="5">Acyl-CoA binding domain containing 4</fullName>
    </submittedName>
</protein>
<dbReference type="PANTHER" id="PTHR23310">
    <property type="entry name" value="ACYL-COA-BINDING PROTEIN, ACBP"/>
    <property type="match status" value="1"/>
</dbReference>
<dbReference type="GO" id="GO:0005737">
    <property type="term" value="C:cytoplasm"/>
    <property type="evidence" value="ECO:0007669"/>
    <property type="project" value="TreeGrafter"/>
</dbReference>
<reference evidence="5 6" key="1">
    <citation type="submission" date="2019-04" db="EMBL/GenBank/DDBJ databases">
        <authorList>
            <consortium name="Wellcome Sanger Institute Data Sharing"/>
        </authorList>
    </citation>
    <scope>NUCLEOTIDE SEQUENCE [LARGE SCALE GENOMIC DNA]</scope>
</reference>
<proteinExistence type="predicted"/>
<evidence type="ECO:0000313" key="6">
    <source>
        <dbReference type="Proteomes" id="UP000694397"/>
    </source>
</evidence>
<dbReference type="InterPro" id="IPR014352">
    <property type="entry name" value="FERM/acyl-CoA-bd_prot_sf"/>
</dbReference>
<evidence type="ECO:0000256" key="3">
    <source>
        <dbReference type="SAM" id="MobiDB-lite"/>
    </source>
</evidence>
<accession>A0A8C9SR98</accession>
<dbReference type="PROSITE" id="PS51228">
    <property type="entry name" value="ACB_2"/>
    <property type="match status" value="1"/>
</dbReference>
<feature type="region of interest" description="Disordered" evidence="3">
    <location>
        <begin position="241"/>
        <end position="309"/>
    </location>
</feature>
<dbReference type="SUPFAM" id="SSF47027">
    <property type="entry name" value="Acyl-CoA binding protein"/>
    <property type="match status" value="1"/>
</dbReference>
<feature type="region of interest" description="Disordered" evidence="3">
    <location>
        <begin position="159"/>
        <end position="201"/>
    </location>
</feature>
<reference evidence="5" key="3">
    <citation type="submission" date="2025-09" db="UniProtKB">
        <authorList>
            <consortium name="Ensembl"/>
        </authorList>
    </citation>
    <scope>IDENTIFICATION</scope>
</reference>
<evidence type="ECO:0000313" key="5">
    <source>
        <dbReference type="Ensembl" id="ENSSFOP00015041536.1"/>
    </source>
</evidence>
<feature type="compositionally biased region" description="Basic and acidic residues" evidence="3">
    <location>
        <begin position="169"/>
        <end position="181"/>
    </location>
</feature>
<dbReference type="InterPro" id="IPR000582">
    <property type="entry name" value="Acyl-CoA-binding_protein"/>
</dbReference>
<dbReference type="OrthoDB" id="71307at2759"/>
<dbReference type="InterPro" id="IPR035984">
    <property type="entry name" value="Acyl-CoA-binding_sf"/>
</dbReference>
<evidence type="ECO:0000256" key="2">
    <source>
        <dbReference type="ARBA" id="ARBA00023121"/>
    </source>
</evidence>
<dbReference type="AlphaFoldDB" id="A0A8C9SR98"/>
<evidence type="ECO:0000259" key="4">
    <source>
        <dbReference type="PROSITE" id="PS51228"/>
    </source>
</evidence>
<dbReference type="PRINTS" id="PR00689">
    <property type="entry name" value="ACOABINDINGP"/>
</dbReference>
<dbReference type="PANTHER" id="PTHR23310:SF53">
    <property type="entry name" value="ACYL-COA-BINDING DOMAIN-CONTAINING PROTEIN 4"/>
    <property type="match status" value="1"/>
</dbReference>
<sequence>MPPDSRTLRARPSFTVAAAMTQPEEECRRRFRAAVDVIQSLPKNGSYRPSYEVMLRFYGLYKQAVFGPCRSSRPGFWDPVGRYKWDAWSRLGEMSGEDAMTEYVEEMKKVAQEVIDSVPVNKKTASLFHYFEPLYLVIHDMPRPPEALLSLRAELEAGVQTASPAQGDSQEKMERDPEQAAKESACGPDVGSGPSGGLRGSAATATFSAVEPAPPQGSVGTSDSESEVFCDSLERLDRKAARVGAGAGEERAPPPRGRGFGLEARRGQREETRGGPRGGGRRAREGASGDGGGDEREGSAARQREAQMQRQIVSTLRQLREDMFGVMERLEAVERMAAAQVSPALGSHHTRAHTQSAPPLSVQVHFVEQGSVQCTSLFLRFYFTFITTSIASHEREKNTSRFIQKKKDFAQGMYTWASIGLRPEFCSWVQTLPSQKKLSNSLILSFYSPPQVRFCKNYQVKL</sequence>
<keyword evidence="6" id="KW-1185">Reference proteome</keyword>
<dbReference type="GO" id="GO:0006631">
    <property type="term" value="P:fatty acid metabolic process"/>
    <property type="evidence" value="ECO:0007669"/>
    <property type="project" value="TreeGrafter"/>
</dbReference>
<feature type="compositionally biased region" description="Basic and acidic residues" evidence="3">
    <location>
        <begin position="282"/>
        <end position="307"/>
    </location>
</feature>
<dbReference type="FunFam" id="1.20.80.10:FF:000010">
    <property type="entry name" value="Acyl-CoA-binding domain-containing protein 5"/>
    <property type="match status" value="1"/>
</dbReference>
<feature type="compositionally biased region" description="Basic and acidic residues" evidence="3">
    <location>
        <begin position="263"/>
        <end position="274"/>
    </location>
</feature>
<dbReference type="Ensembl" id="ENSSFOT00015062104.1">
    <property type="protein sequence ID" value="ENSSFOP00015041536.1"/>
    <property type="gene ID" value="ENSSFOG00015012474.2"/>
</dbReference>
<gene>
    <name evidence="5" type="primary">acbd4</name>
</gene>
<feature type="domain" description="ACB" evidence="4">
    <location>
        <begin position="27"/>
        <end position="116"/>
    </location>
</feature>
<evidence type="ECO:0000256" key="1">
    <source>
        <dbReference type="ARBA" id="ARBA00023054"/>
    </source>
</evidence>
<keyword evidence="1" id="KW-0175">Coiled coil</keyword>
<dbReference type="GO" id="GO:0000062">
    <property type="term" value="F:fatty-acyl-CoA binding"/>
    <property type="evidence" value="ECO:0007669"/>
    <property type="project" value="InterPro"/>
</dbReference>
<reference evidence="5" key="2">
    <citation type="submission" date="2025-08" db="UniProtKB">
        <authorList>
            <consortium name="Ensembl"/>
        </authorList>
    </citation>
    <scope>IDENTIFICATION</scope>
</reference>
<dbReference type="Gene3D" id="1.20.80.10">
    <property type="match status" value="1"/>
</dbReference>
<dbReference type="GeneTree" id="ENSGT00940000160739"/>
<name>A0A8C9SR98_SCLFO</name>